<gene>
    <name evidence="1" type="ORF">TVY486_0300930</name>
</gene>
<dbReference type="InterPro" id="IPR035427">
    <property type="entry name" value="Tim10-like_dom_sf"/>
</dbReference>
<dbReference type="EMBL" id="HE573019">
    <property type="protein sequence ID" value="CCC46901.1"/>
    <property type="molecule type" value="Genomic_DNA"/>
</dbReference>
<reference evidence="1" key="1">
    <citation type="journal article" date="2012" name="Proc. Natl. Acad. Sci. U.S.A.">
        <title>Antigenic diversity is generated by distinct evolutionary mechanisms in African trypanosome species.</title>
        <authorList>
            <person name="Jackson A.P."/>
            <person name="Berry A."/>
            <person name="Aslett M."/>
            <person name="Allison H.C."/>
            <person name="Burton P."/>
            <person name="Vavrova-Anderson J."/>
            <person name="Brown R."/>
            <person name="Browne H."/>
            <person name="Corton N."/>
            <person name="Hauser H."/>
            <person name="Gamble J."/>
            <person name="Gilderthorp R."/>
            <person name="Marcello L."/>
            <person name="McQuillan J."/>
            <person name="Otto T.D."/>
            <person name="Quail M.A."/>
            <person name="Sanders M.J."/>
            <person name="van Tonder A."/>
            <person name="Ginger M.L."/>
            <person name="Field M.C."/>
            <person name="Barry J.D."/>
            <person name="Hertz-Fowler C."/>
            <person name="Berriman M."/>
        </authorList>
    </citation>
    <scope>NUCLEOTIDE SEQUENCE</scope>
    <source>
        <strain evidence="1">Y486</strain>
    </source>
</reference>
<dbReference type="VEuPathDB" id="TriTrypDB:TvY486_0300930"/>
<dbReference type="AlphaFoldDB" id="G0TSH4"/>
<name>G0TSH4_TRYVY</name>
<accession>G0TSH4</accession>
<protein>
    <recommendedName>
        <fullName evidence="2">Tim10-like domain-containing protein</fullName>
    </recommendedName>
</protein>
<dbReference type="Gene3D" id="1.10.287.810">
    <property type="entry name" value="Mitochondrial import inner membrane translocase subunit tim13 like domains"/>
    <property type="match status" value="1"/>
</dbReference>
<dbReference type="SUPFAM" id="SSF144122">
    <property type="entry name" value="Tim10-like"/>
    <property type="match status" value="1"/>
</dbReference>
<sequence length="114" mass="12907">MQPVQPNPQLAGMAQRDVVVLAERLQLVTNEGFEYCMRKCLTHYGEDSIPYHPGEKACVDRCINKVHNGFLLSKSVRSEFESKMKAGDMPYEWMKSLASMSENNGLKREGTVSH</sequence>
<evidence type="ECO:0000313" key="1">
    <source>
        <dbReference type="EMBL" id="CCC46901.1"/>
    </source>
</evidence>
<proteinExistence type="predicted"/>
<dbReference type="OMA" id="RRCITHY"/>
<evidence type="ECO:0008006" key="2">
    <source>
        <dbReference type="Google" id="ProtNLM"/>
    </source>
</evidence>
<organism evidence="1">
    <name type="scientific">Trypanosoma vivax (strain Y486)</name>
    <dbReference type="NCBI Taxonomy" id="1055687"/>
    <lineage>
        <taxon>Eukaryota</taxon>
        <taxon>Discoba</taxon>
        <taxon>Euglenozoa</taxon>
        <taxon>Kinetoplastea</taxon>
        <taxon>Metakinetoplastina</taxon>
        <taxon>Trypanosomatida</taxon>
        <taxon>Trypanosomatidae</taxon>
        <taxon>Trypanosoma</taxon>
        <taxon>Duttonella</taxon>
    </lineage>
</organism>